<dbReference type="GeneID" id="9994744"/>
<protein>
    <recommendedName>
        <fullName evidence="6">DUF2188 domain-containing protein</fullName>
    </recommendedName>
</protein>
<reference evidence="2 4" key="1">
    <citation type="journal article" date="2009" name="Stand. Genomic Sci.">
        <title>Complete genome sequence of Halogeometricum borinquense type strain (PR3).</title>
        <authorList>
            <person name="Malfatti S."/>
            <person name="Tindall B.J."/>
            <person name="Schneider S."/>
            <person name="Fahnrich R."/>
            <person name="Lapidus A."/>
            <person name="Labuttii K."/>
            <person name="Copeland A."/>
            <person name="Glavina Del Rio T."/>
            <person name="Nolan M."/>
            <person name="Chen F."/>
            <person name="Lucas S."/>
            <person name="Tice H."/>
            <person name="Cheng J.F."/>
            <person name="Bruce D."/>
            <person name="Goodwin L."/>
            <person name="Pitluck S."/>
            <person name="Anderson I."/>
            <person name="Pati A."/>
            <person name="Ivanova N."/>
            <person name="Mavromatis K."/>
            <person name="Chen A."/>
            <person name="Palaniappan K."/>
            <person name="D'haeseleer P."/>
            <person name="Goker M."/>
            <person name="Bristow J."/>
            <person name="Eisen J.A."/>
            <person name="Markowitz V."/>
            <person name="Hugenholtz P."/>
            <person name="Kyrpides N.C."/>
            <person name="Klenk H.P."/>
            <person name="Chain P."/>
        </authorList>
    </citation>
    <scope>NUCLEOTIDE SEQUENCE [LARGE SCALE GENOMIC DNA]</scope>
    <source>
        <strain evidence="4">ATCC 700274 / DSM 11551 / JCM 10706 / KCTC 4070 / PR3</strain>
        <strain evidence="2">PR 3</strain>
    </source>
</reference>
<evidence type="ECO:0000313" key="4">
    <source>
        <dbReference type="Proteomes" id="UP000006663"/>
    </source>
</evidence>
<evidence type="ECO:0008006" key="6">
    <source>
        <dbReference type="Google" id="ProtNLM"/>
    </source>
</evidence>
<accession>E4NMG7</accession>
<dbReference type="InterPro" id="IPR018691">
    <property type="entry name" value="DUF2188"/>
</dbReference>
<evidence type="ECO:0000313" key="5">
    <source>
        <dbReference type="Proteomes" id="UP000011585"/>
    </source>
</evidence>
<feature type="compositionally biased region" description="Basic and acidic residues" evidence="1">
    <location>
        <begin position="57"/>
        <end position="66"/>
    </location>
</feature>
<dbReference type="Proteomes" id="UP000011585">
    <property type="component" value="Unassembled WGS sequence"/>
</dbReference>
<dbReference type="EMBL" id="CP001690">
    <property type="protein sequence ID" value="ADQ68465.1"/>
    <property type="molecule type" value="Genomic_DNA"/>
</dbReference>
<dbReference type="KEGG" id="hbo:Hbor_29260"/>
<evidence type="ECO:0000313" key="3">
    <source>
        <dbReference type="EMBL" id="ELY27891.1"/>
    </source>
</evidence>
<dbReference type="Proteomes" id="UP000006663">
    <property type="component" value="Chromosome"/>
</dbReference>
<feature type="region of interest" description="Disordered" evidence="1">
    <location>
        <begin position="22"/>
        <end position="42"/>
    </location>
</feature>
<feature type="region of interest" description="Disordered" evidence="1">
    <location>
        <begin position="47"/>
        <end position="66"/>
    </location>
</feature>
<organism evidence="2 4">
    <name type="scientific">Halogeometricum borinquense (strain ATCC 700274 / DSM 11551 / JCM 10706 / KCTC 4070 / PR3)</name>
    <dbReference type="NCBI Taxonomy" id="469382"/>
    <lineage>
        <taxon>Archaea</taxon>
        <taxon>Methanobacteriati</taxon>
        <taxon>Methanobacteriota</taxon>
        <taxon>Stenosarchaea group</taxon>
        <taxon>Halobacteria</taxon>
        <taxon>Halobacteriales</taxon>
        <taxon>Haloferacaceae</taxon>
        <taxon>Halogeometricum</taxon>
    </lineage>
</organism>
<dbReference type="Pfam" id="PF09954">
    <property type="entry name" value="DUF2188"/>
    <property type="match status" value="1"/>
</dbReference>
<reference evidence="3 5" key="2">
    <citation type="journal article" date="2014" name="PLoS Genet.">
        <title>Phylogenetically driven sequencing of extremely halophilic archaea reveals strategies for static and dynamic osmo-response.</title>
        <authorList>
            <person name="Becker E.A."/>
            <person name="Seitzer P.M."/>
            <person name="Tritt A."/>
            <person name="Larsen D."/>
            <person name="Krusor M."/>
            <person name="Yao A.I."/>
            <person name="Wu D."/>
            <person name="Madern D."/>
            <person name="Eisen J.A."/>
            <person name="Darling A.E."/>
            <person name="Facciotti M.T."/>
        </authorList>
    </citation>
    <scope>NUCLEOTIDE SEQUENCE [LARGE SCALE GENOMIC DNA]</scope>
    <source>
        <strain evidence="3 5">DSM 11551</strain>
    </source>
</reference>
<evidence type="ECO:0000313" key="2">
    <source>
        <dbReference type="EMBL" id="ADQ68465.1"/>
    </source>
</evidence>
<dbReference type="EMBL" id="AOHT01000030">
    <property type="protein sequence ID" value="ELY27891.1"/>
    <property type="molecule type" value="Genomic_DNA"/>
</dbReference>
<dbReference type="HOGENOM" id="CLU_2820665_0_0_2"/>
<dbReference type="AlphaFoldDB" id="E4NMG7"/>
<name>E4NMG7_HALBP</name>
<evidence type="ECO:0000256" key="1">
    <source>
        <dbReference type="SAM" id="MobiDB-lite"/>
    </source>
</evidence>
<dbReference type="RefSeq" id="WP_006055038.1">
    <property type="nucleotide sequence ID" value="NC_014729.1"/>
</dbReference>
<keyword evidence="4" id="KW-1185">Reference proteome</keyword>
<dbReference type="OrthoDB" id="374302at2157"/>
<sequence>MTRYNIMPTARGEPYDWKVEANGRKTSSHRTQQNAVDAARRRAAPGDEINIHGTGGRVRDSWTVRA</sequence>
<proteinExistence type="predicted"/>
<gene>
    <name evidence="2" type="ordered locus">Hbor_29260</name>
    <name evidence="3" type="ORF">C499_08607</name>
</gene>